<dbReference type="InterPro" id="IPR010627">
    <property type="entry name" value="Prepilin_pept_A24_N"/>
</dbReference>
<dbReference type="GO" id="GO:0008168">
    <property type="term" value="F:methyltransferase activity"/>
    <property type="evidence" value="ECO:0007669"/>
    <property type="project" value="UniProtKB-KW"/>
</dbReference>
<dbReference type="PANTHER" id="PTHR30487:SF0">
    <property type="entry name" value="PREPILIN LEADER PEPTIDASE_N-METHYLTRANSFERASE-RELATED"/>
    <property type="match status" value="1"/>
</dbReference>
<keyword evidence="4" id="KW-0997">Cell inner membrane</keyword>
<feature type="transmembrane region" description="Helical" evidence="10">
    <location>
        <begin position="158"/>
        <end position="188"/>
    </location>
</feature>
<evidence type="ECO:0000256" key="3">
    <source>
        <dbReference type="ARBA" id="ARBA00022475"/>
    </source>
</evidence>
<evidence type="ECO:0000256" key="6">
    <source>
        <dbReference type="ARBA" id="ARBA00022989"/>
    </source>
</evidence>
<evidence type="ECO:0000313" key="14">
    <source>
        <dbReference type="Proteomes" id="UP001163152"/>
    </source>
</evidence>
<dbReference type="Pfam" id="PF06750">
    <property type="entry name" value="A24_N_bact"/>
    <property type="match status" value="1"/>
</dbReference>
<dbReference type="RefSeq" id="WP_268610149.1">
    <property type="nucleotide sequence ID" value="NZ_CP113797.1"/>
</dbReference>
<evidence type="ECO:0000259" key="12">
    <source>
        <dbReference type="Pfam" id="PF06750"/>
    </source>
</evidence>
<evidence type="ECO:0000256" key="9">
    <source>
        <dbReference type="RuleBase" id="RU003794"/>
    </source>
</evidence>
<dbReference type="InterPro" id="IPR000045">
    <property type="entry name" value="Prepilin_IV_endopep_pep"/>
</dbReference>
<keyword evidence="7 10" id="KW-0472">Membrane</keyword>
<gene>
    <name evidence="13" type="ORF">OXH18_24440</name>
</gene>
<keyword evidence="3" id="KW-1003">Cell membrane</keyword>
<dbReference type="Pfam" id="PF01478">
    <property type="entry name" value="Peptidase_A24"/>
    <property type="match status" value="1"/>
</dbReference>
<feature type="domain" description="Prepilin peptidase A24 N-terminal" evidence="12">
    <location>
        <begin position="13"/>
        <end position="95"/>
    </location>
</feature>
<keyword evidence="9" id="KW-0808">Transferase</keyword>
<keyword evidence="9" id="KW-0489">Methyltransferase</keyword>
<evidence type="ECO:0000259" key="11">
    <source>
        <dbReference type="Pfam" id="PF01478"/>
    </source>
</evidence>
<sequence>MAALIVVLVIFALGASVGSFLNVVIYRLPIELSLLHPPSHCPHCGKCLKIYDNVPVWGWLKLKGRCRYCQHPIACRYVFVEVATGALFVFTFWAFSPSMPLLGYWVFFSWLIALALIDLDTMTLPNALTQSGLVAGLVFQAMLGWTDSGTIAGTTEQLWRGLIGAVVGIWLFDLITLVGSIVLGQTAMGGGDAKLAAMMGAWLGWQQLLLAGFLACVLGTIIGSGALALQLINRRQPMPFGPFLALGAVLTVFWGPTIVSAYQQLWLTP</sequence>
<dbReference type="EMBL" id="CP113797">
    <property type="protein sequence ID" value="WAL60276.1"/>
    <property type="molecule type" value="Genomic_DNA"/>
</dbReference>
<dbReference type="KEGG" id="tsin:OXH18_24440"/>
<evidence type="ECO:0000256" key="4">
    <source>
        <dbReference type="ARBA" id="ARBA00022519"/>
    </source>
</evidence>
<comment type="function">
    <text evidence="9">Plays an essential role in type IV pili and type II pseudopili formation by proteolytically removing the leader sequence from substrate proteins and subsequently monomethylating the alpha-amino group of the newly exposed N-terminal phenylalanine.</text>
</comment>
<accession>A0A9E8ZCD9</accession>
<dbReference type="Gene3D" id="1.20.120.1220">
    <property type="match status" value="1"/>
</dbReference>
<feature type="transmembrane region" description="Helical" evidence="10">
    <location>
        <begin position="243"/>
        <end position="262"/>
    </location>
</feature>
<dbReference type="AlphaFoldDB" id="A0A9E8ZCD9"/>
<dbReference type="GO" id="GO:0005886">
    <property type="term" value="C:plasma membrane"/>
    <property type="evidence" value="ECO:0007669"/>
    <property type="project" value="UniProtKB-SubCell"/>
</dbReference>
<dbReference type="GO" id="GO:0004190">
    <property type="term" value="F:aspartic-type endopeptidase activity"/>
    <property type="evidence" value="ECO:0007669"/>
    <property type="project" value="UniProtKB-EC"/>
</dbReference>
<dbReference type="Proteomes" id="UP001163152">
    <property type="component" value="Chromosome"/>
</dbReference>
<name>A0A9E8ZCD9_9CYAN</name>
<evidence type="ECO:0000256" key="10">
    <source>
        <dbReference type="SAM" id="Phobius"/>
    </source>
</evidence>
<evidence type="ECO:0000256" key="5">
    <source>
        <dbReference type="ARBA" id="ARBA00022692"/>
    </source>
</evidence>
<dbReference type="GO" id="GO:0032259">
    <property type="term" value="P:methylation"/>
    <property type="evidence" value="ECO:0007669"/>
    <property type="project" value="UniProtKB-KW"/>
</dbReference>
<dbReference type="PRINTS" id="PR00864">
    <property type="entry name" value="PREPILNPTASE"/>
</dbReference>
<comment type="similarity">
    <text evidence="2 8">Belongs to the peptidase A24 family.</text>
</comment>
<proteinExistence type="inferred from homology"/>
<keyword evidence="5 9" id="KW-0812">Transmembrane</keyword>
<protein>
    <recommendedName>
        <fullName evidence="9">Prepilin leader peptidase/N-methyltransferase</fullName>
        <ecNumber evidence="9">2.1.1.-</ecNumber>
        <ecNumber evidence="9">3.4.23.43</ecNumber>
    </recommendedName>
</protein>
<dbReference type="PANTHER" id="PTHR30487">
    <property type="entry name" value="TYPE 4 PREPILIN-LIKE PROTEINS LEADER PEPTIDE-PROCESSING ENZYME"/>
    <property type="match status" value="1"/>
</dbReference>
<dbReference type="InterPro" id="IPR050882">
    <property type="entry name" value="Prepilin_peptidase/N-MTase"/>
</dbReference>
<keyword evidence="9" id="KW-0645">Protease</keyword>
<feature type="transmembrane region" description="Helical" evidence="10">
    <location>
        <begin position="77"/>
        <end position="95"/>
    </location>
</feature>
<evidence type="ECO:0000256" key="8">
    <source>
        <dbReference type="RuleBase" id="RU003793"/>
    </source>
</evidence>
<organism evidence="13 14">
    <name type="scientific">Thermocoleostomius sinensis A174</name>
    <dbReference type="NCBI Taxonomy" id="2016057"/>
    <lineage>
        <taxon>Bacteria</taxon>
        <taxon>Bacillati</taxon>
        <taxon>Cyanobacteriota</taxon>
        <taxon>Cyanophyceae</taxon>
        <taxon>Oculatellales</taxon>
        <taxon>Oculatellaceae</taxon>
        <taxon>Thermocoleostomius</taxon>
    </lineage>
</organism>
<feature type="transmembrane region" description="Helical" evidence="10">
    <location>
        <begin position="102"/>
        <end position="121"/>
    </location>
</feature>
<keyword evidence="14" id="KW-1185">Reference proteome</keyword>
<feature type="transmembrane region" description="Helical" evidence="10">
    <location>
        <begin position="127"/>
        <end position="146"/>
    </location>
</feature>
<reference evidence="13" key="1">
    <citation type="submission" date="2022-12" db="EMBL/GenBank/DDBJ databases">
        <title>Polyphasic identification of a Novel Hot-Spring Cyanobacterium Ocullathermofonsia sinensis gen nov. sp. nov. and Genomic Insights on its Adaptations to the Thermal Habitat.</title>
        <authorList>
            <person name="Daroch M."/>
            <person name="Tang J."/>
            <person name="Jiang Y."/>
        </authorList>
    </citation>
    <scope>NUCLEOTIDE SEQUENCE</scope>
    <source>
        <strain evidence="13">PKUAC-SCTA174</strain>
    </source>
</reference>
<comment type="subcellular location">
    <subcellularLocation>
        <location evidence="1">Cell inner membrane</location>
        <topology evidence="1">Multi-pass membrane protein</topology>
    </subcellularLocation>
    <subcellularLocation>
        <location evidence="9">Cell membrane</location>
        <topology evidence="9">Multi-pass membrane protein</topology>
    </subcellularLocation>
</comment>
<dbReference type="GO" id="GO:0006465">
    <property type="term" value="P:signal peptide processing"/>
    <property type="evidence" value="ECO:0007669"/>
    <property type="project" value="TreeGrafter"/>
</dbReference>
<keyword evidence="9" id="KW-0378">Hydrolase</keyword>
<dbReference type="InterPro" id="IPR014032">
    <property type="entry name" value="Peptidase_A24A_bac"/>
</dbReference>
<dbReference type="EC" id="2.1.1.-" evidence="9"/>
<feature type="transmembrane region" description="Helical" evidence="10">
    <location>
        <begin position="208"/>
        <end position="231"/>
    </location>
</feature>
<evidence type="ECO:0000313" key="13">
    <source>
        <dbReference type="EMBL" id="WAL60276.1"/>
    </source>
</evidence>
<comment type="catalytic activity">
    <reaction evidence="9">
        <text>Typically cleaves a -Gly-|-Phe- bond to release an N-terminal, basic peptide of 5-8 residues from type IV prepilin, and then N-methylates the new N-terminal amino group, the methyl donor being S-adenosyl-L-methionine.</text>
        <dbReference type="EC" id="3.4.23.43"/>
    </reaction>
</comment>
<feature type="domain" description="Prepilin type IV endopeptidase peptidase" evidence="11">
    <location>
        <begin position="105"/>
        <end position="223"/>
    </location>
</feature>
<keyword evidence="6 10" id="KW-1133">Transmembrane helix</keyword>
<keyword evidence="9" id="KW-0511">Multifunctional enzyme</keyword>
<evidence type="ECO:0000256" key="1">
    <source>
        <dbReference type="ARBA" id="ARBA00004429"/>
    </source>
</evidence>
<evidence type="ECO:0000256" key="2">
    <source>
        <dbReference type="ARBA" id="ARBA00005801"/>
    </source>
</evidence>
<evidence type="ECO:0000256" key="7">
    <source>
        <dbReference type="ARBA" id="ARBA00023136"/>
    </source>
</evidence>
<dbReference type="EC" id="3.4.23.43" evidence="9"/>